<reference evidence="1" key="1">
    <citation type="journal article" date="2014" name="Front. Microbiol.">
        <title>High frequency of phylogenetically diverse reductive dehalogenase-homologous genes in deep subseafloor sedimentary metagenomes.</title>
        <authorList>
            <person name="Kawai M."/>
            <person name="Futagami T."/>
            <person name="Toyoda A."/>
            <person name="Takaki Y."/>
            <person name="Nishi S."/>
            <person name="Hori S."/>
            <person name="Arai W."/>
            <person name="Tsubouchi T."/>
            <person name="Morono Y."/>
            <person name="Uchiyama I."/>
            <person name="Ito T."/>
            <person name="Fujiyama A."/>
            <person name="Inagaki F."/>
            <person name="Takami H."/>
        </authorList>
    </citation>
    <scope>NUCLEOTIDE SEQUENCE</scope>
    <source>
        <strain evidence="1">Expedition CK06-06</strain>
    </source>
</reference>
<feature type="non-terminal residue" evidence="1">
    <location>
        <position position="1"/>
    </location>
</feature>
<name>X1PS23_9ZZZZ</name>
<comment type="caution">
    <text evidence="1">The sequence shown here is derived from an EMBL/GenBank/DDBJ whole genome shotgun (WGS) entry which is preliminary data.</text>
</comment>
<protein>
    <submittedName>
        <fullName evidence="1">Uncharacterized protein</fullName>
    </submittedName>
</protein>
<dbReference type="EMBL" id="BARV01028192">
    <property type="protein sequence ID" value="GAI45316.1"/>
    <property type="molecule type" value="Genomic_DNA"/>
</dbReference>
<organism evidence="1">
    <name type="scientific">marine sediment metagenome</name>
    <dbReference type="NCBI Taxonomy" id="412755"/>
    <lineage>
        <taxon>unclassified sequences</taxon>
        <taxon>metagenomes</taxon>
        <taxon>ecological metagenomes</taxon>
    </lineage>
</organism>
<sequence>VKDTLDCAEAVIAEDQSPVINQAMATLVLEFMHQLLQGALCWMGAYLDMKAGTMQTVPAEPEILARMLGVKVDTLILHNSRKR</sequence>
<proteinExistence type="predicted"/>
<dbReference type="AlphaFoldDB" id="X1PS23"/>
<gene>
    <name evidence="1" type="ORF">S06H3_45195</name>
</gene>
<accession>X1PS23</accession>
<evidence type="ECO:0000313" key="1">
    <source>
        <dbReference type="EMBL" id="GAI45316.1"/>
    </source>
</evidence>